<dbReference type="Proteomes" id="UP000024404">
    <property type="component" value="Unassembled WGS sequence"/>
</dbReference>
<evidence type="ECO:0000313" key="1">
    <source>
        <dbReference type="EnsemblMetazoa" id="OVOC12026.1"/>
    </source>
</evidence>
<organism evidence="1 2">
    <name type="scientific">Onchocerca volvulus</name>
    <dbReference type="NCBI Taxonomy" id="6282"/>
    <lineage>
        <taxon>Eukaryota</taxon>
        <taxon>Metazoa</taxon>
        <taxon>Ecdysozoa</taxon>
        <taxon>Nematoda</taxon>
        <taxon>Chromadorea</taxon>
        <taxon>Rhabditida</taxon>
        <taxon>Spirurina</taxon>
        <taxon>Spiruromorpha</taxon>
        <taxon>Filarioidea</taxon>
        <taxon>Onchocercidae</taxon>
        <taxon>Onchocerca</taxon>
    </lineage>
</organism>
<protein>
    <submittedName>
        <fullName evidence="1">Uncharacterized protein</fullName>
    </submittedName>
</protein>
<keyword evidence="2" id="KW-1185">Reference proteome</keyword>
<dbReference type="AlphaFoldDB" id="A0A8R1XQY0"/>
<dbReference type="EMBL" id="CMVM020000391">
    <property type="status" value="NOT_ANNOTATED_CDS"/>
    <property type="molecule type" value="Genomic_DNA"/>
</dbReference>
<proteinExistence type="predicted"/>
<dbReference type="EnsemblMetazoa" id="OVOC12026.1">
    <property type="protein sequence ID" value="OVOC12026.1"/>
    <property type="gene ID" value="WBGene00248835"/>
</dbReference>
<reference evidence="1" key="2">
    <citation type="submission" date="2022-06" db="UniProtKB">
        <authorList>
            <consortium name="EnsemblMetazoa"/>
        </authorList>
    </citation>
    <scope>IDENTIFICATION</scope>
</reference>
<sequence>MNLPKNSNFLMSNFRSSRRNVKPSIASVASSICNDEAKRTRKHVDGVFQPAIETLTEKLKIIFIHLLANNWTILYKQKIRIRQ</sequence>
<reference evidence="2" key="1">
    <citation type="submission" date="2013-10" db="EMBL/GenBank/DDBJ databases">
        <title>Genome sequencing of Onchocerca volvulus.</title>
        <authorList>
            <person name="Cotton J."/>
            <person name="Tsai J."/>
            <person name="Stanley E."/>
            <person name="Tracey A."/>
            <person name="Holroyd N."/>
            <person name="Lustigman S."/>
            <person name="Berriman M."/>
        </authorList>
    </citation>
    <scope>NUCLEOTIDE SEQUENCE</scope>
</reference>
<accession>A0A8R1XQY0</accession>
<name>A0A8R1XQY0_ONCVO</name>
<evidence type="ECO:0000313" key="2">
    <source>
        <dbReference type="Proteomes" id="UP000024404"/>
    </source>
</evidence>